<dbReference type="Proteomes" id="UP000219522">
    <property type="component" value="Unassembled WGS sequence"/>
</dbReference>
<reference evidence="2 3" key="1">
    <citation type="submission" date="2017-09" db="EMBL/GenBank/DDBJ databases">
        <authorList>
            <person name="Varghese N."/>
            <person name="Submissions S."/>
        </authorList>
    </citation>
    <scope>NUCLEOTIDE SEQUENCE [LARGE SCALE GENOMIC DNA]</scope>
    <source>
        <strain evidence="2 3">OK806</strain>
    </source>
</reference>
<gene>
    <name evidence="2" type="ORF">SAMN05446927_2739</name>
</gene>
<protein>
    <recommendedName>
        <fullName evidence="4">Lipoprotein</fullName>
    </recommendedName>
</protein>
<proteinExistence type="predicted"/>
<feature type="chain" id="PRO_5030865331" description="Lipoprotein" evidence="1">
    <location>
        <begin position="31"/>
        <end position="130"/>
    </location>
</feature>
<evidence type="ECO:0008006" key="4">
    <source>
        <dbReference type="Google" id="ProtNLM"/>
    </source>
</evidence>
<dbReference type="PROSITE" id="PS51257">
    <property type="entry name" value="PROKAR_LIPOPROTEIN"/>
    <property type="match status" value="1"/>
</dbReference>
<evidence type="ECO:0000313" key="2">
    <source>
        <dbReference type="EMBL" id="SOE64467.1"/>
    </source>
</evidence>
<evidence type="ECO:0000256" key="1">
    <source>
        <dbReference type="SAM" id="SignalP"/>
    </source>
</evidence>
<feature type="signal peptide" evidence="1">
    <location>
        <begin position="1"/>
        <end position="30"/>
    </location>
</feature>
<name>A0A7Z7N2A6_9BURK</name>
<accession>A0A7Z7N2A6</accession>
<dbReference type="EMBL" id="OCSU01000001">
    <property type="protein sequence ID" value="SOE64467.1"/>
    <property type="molecule type" value="Genomic_DNA"/>
</dbReference>
<organism evidence="2 3">
    <name type="scientific">Caballeronia arationis</name>
    <dbReference type="NCBI Taxonomy" id="1777142"/>
    <lineage>
        <taxon>Bacteria</taxon>
        <taxon>Pseudomonadati</taxon>
        <taxon>Pseudomonadota</taxon>
        <taxon>Betaproteobacteria</taxon>
        <taxon>Burkholderiales</taxon>
        <taxon>Burkholderiaceae</taxon>
        <taxon>Caballeronia</taxon>
    </lineage>
</organism>
<keyword evidence="1" id="KW-0732">Signal</keyword>
<comment type="caution">
    <text evidence="2">The sequence shown here is derived from an EMBL/GenBank/DDBJ whole genome shotgun (WGS) entry which is preliminary data.</text>
</comment>
<dbReference type="AlphaFoldDB" id="A0A7Z7N2A6"/>
<evidence type="ECO:0000313" key="3">
    <source>
        <dbReference type="Proteomes" id="UP000219522"/>
    </source>
</evidence>
<keyword evidence="3" id="KW-1185">Reference proteome</keyword>
<sequence length="130" mass="13556">MPQSMARPAPPVRGARLVRMLSLFGVAASAACADTGVATIKVVSATYGENCGARPGNATRDLASQCDSRRVCAYRIDRAVLDDTDRACPKNFLSEWRCGDAEFHTAALSPGLETGSTLVLTCVPPAGAGK</sequence>